<name>A0A392NJS1_9FABA</name>
<feature type="domain" description="Retrotransposon gag" evidence="2">
    <location>
        <begin position="1"/>
        <end position="49"/>
    </location>
</feature>
<dbReference type="AlphaFoldDB" id="A0A392NJS1"/>
<dbReference type="PANTHER" id="PTHR33223">
    <property type="entry name" value="CCHC-TYPE DOMAIN-CONTAINING PROTEIN"/>
    <property type="match status" value="1"/>
</dbReference>
<evidence type="ECO:0000256" key="1">
    <source>
        <dbReference type="SAM" id="MobiDB-lite"/>
    </source>
</evidence>
<evidence type="ECO:0000313" key="4">
    <source>
        <dbReference type="Proteomes" id="UP000265520"/>
    </source>
</evidence>
<dbReference type="InterPro" id="IPR005162">
    <property type="entry name" value="Retrotrans_gag_dom"/>
</dbReference>
<dbReference type="Pfam" id="PF03732">
    <property type="entry name" value="Retrotrans_gag"/>
    <property type="match status" value="1"/>
</dbReference>
<dbReference type="Proteomes" id="UP000265520">
    <property type="component" value="Unassembled WGS sequence"/>
</dbReference>
<accession>A0A392NJS1</accession>
<feature type="region of interest" description="Disordered" evidence="1">
    <location>
        <begin position="189"/>
        <end position="214"/>
    </location>
</feature>
<sequence length="225" mass="24846">MRNDITAFRQAEDETLFDAWERYKEMLRQCPHHGIPVCIQLETFYNGLTPSSRNMLDASSGGALFSKSYTEGFALIESITANTYQWPTARANTTSDKKKVGILELSESKAISVQIAQLSNMMKEFMAPLAKTEDAPEPVKVVADATEVACVYCGGAHLFEDCYANPVSVNYVGNKNFSPYSNSYNPGWGRGSRDSYANHGQQKQQAPAVPPGFQANHSQLESVLK</sequence>
<dbReference type="EMBL" id="LXQA010040501">
    <property type="protein sequence ID" value="MCH99509.1"/>
    <property type="molecule type" value="Genomic_DNA"/>
</dbReference>
<feature type="non-terminal residue" evidence="3">
    <location>
        <position position="225"/>
    </location>
</feature>
<proteinExistence type="predicted"/>
<reference evidence="3 4" key="1">
    <citation type="journal article" date="2018" name="Front. Plant Sci.">
        <title>Red Clover (Trifolium pratense) and Zigzag Clover (T. medium) - A Picture of Genomic Similarities and Differences.</title>
        <authorList>
            <person name="Dluhosova J."/>
            <person name="Istvanek J."/>
            <person name="Nedelnik J."/>
            <person name="Repkova J."/>
        </authorList>
    </citation>
    <scope>NUCLEOTIDE SEQUENCE [LARGE SCALE GENOMIC DNA]</scope>
    <source>
        <strain evidence="4">cv. 10/8</strain>
        <tissue evidence="3">Leaf</tissue>
    </source>
</reference>
<evidence type="ECO:0000259" key="2">
    <source>
        <dbReference type="Pfam" id="PF03732"/>
    </source>
</evidence>
<keyword evidence="4" id="KW-1185">Reference proteome</keyword>
<dbReference type="PANTHER" id="PTHR33223:SF6">
    <property type="entry name" value="CCHC-TYPE DOMAIN-CONTAINING PROTEIN"/>
    <property type="match status" value="1"/>
</dbReference>
<organism evidence="3 4">
    <name type="scientific">Trifolium medium</name>
    <dbReference type="NCBI Taxonomy" id="97028"/>
    <lineage>
        <taxon>Eukaryota</taxon>
        <taxon>Viridiplantae</taxon>
        <taxon>Streptophyta</taxon>
        <taxon>Embryophyta</taxon>
        <taxon>Tracheophyta</taxon>
        <taxon>Spermatophyta</taxon>
        <taxon>Magnoliopsida</taxon>
        <taxon>eudicotyledons</taxon>
        <taxon>Gunneridae</taxon>
        <taxon>Pentapetalae</taxon>
        <taxon>rosids</taxon>
        <taxon>fabids</taxon>
        <taxon>Fabales</taxon>
        <taxon>Fabaceae</taxon>
        <taxon>Papilionoideae</taxon>
        <taxon>50 kb inversion clade</taxon>
        <taxon>NPAAA clade</taxon>
        <taxon>Hologalegina</taxon>
        <taxon>IRL clade</taxon>
        <taxon>Trifolieae</taxon>
        <taxon>Trifolium</taxon>
    </lineage>
</organism>
<evidence type="ECO:0000313" key="3">
    <source>
        <dbReference type="EMBL" id="MCH99509.1"/>
    </source>
</evidence>
<comment type="caution">
    <text evidence="3">The sequence shown here is derived from an EMBL/GenBank/DDBJ whole genome shotgun (WGS) entry which is preliminary data.</text>
</comment>
<protein>
    <recommendedName>
        <fullName evidence="2">Retrotransposon gag domain-containing protein</fullName>
    </recommendedName>
</protein>